<feature type="domain" description="Phage tail fibre protein N-terminal" evidence="2">
    <location>
        <begin position="1"/>
        <end position="150"/>
    </location>
</feature>
<dbReference type="InterPro" id="IPR051934">
    <property type="entry name" value="Phage_Tail_Fiber_Structural"/>
</dbReference>
<sequence>MSAKFYTLLTEIGAAKLASAAALGVPLKITHMAVGDGGGVLPTPSAQQTALVAERRRAALNMLYIDPQNNSQIIAEQVIPETEGGWWIREVGLFDETGALIAVGNCPESYKPQLTEGSGRTQTVRMVLITSSTDNITMKIDPAVVLATRKYVDDKELELKVYVDDLMAKHLAAPDPHSQYAQKDSPTLTGIPKVPTPAAGNSTKQIANTEFVASSIAAMVDSAPAALDTLNELAAALGNDPNFATTMINALAGKQPLDNTLTNLSGKDIAGLLTYLGLGETAKQAAGAVQKTGDEMSGKLTLPQTSSFGVNTNNTLGGSSIAIGDNDTGLKGNGDGNLAFMANNVLAGYFNENELQHSKKMLTKNFQALVDNNWPEGAGGFSGQLSSEAPFSVPMVHRQNNDNNFFPLLKGKVSLESGYPVAASFGILTSGNTNFPQIAIHAKTDFDVNDKIWVFDVATGEFRAPGRITATEILLSGKSRVGPDGNLYGDVWGGWLNDFLINNYNRKNTASLGDYGWVRDESTGFIMQWGTLGSSNGTYNFPREFPTSCFAVFVTNTNQQGGSVDNAFGYPVSKSQFFAATKASTDGNVVNGYPVAWFAIGR</sequence>
<evidence type="ECO:0000259" key="2">
    <source>
        <dbReference type="Pfam" id="PF12571"/>
    </source>
</evidence>
<dbReference type="InterPro" id="IPR022225">
    <property type="entry name" value="Phage_tail_fibre_N"/>
</dbReference>
<protein>
    <recommendedName>
        <fullName evidence="5">Phage tail protein</fullName>
    </recommendedName>
</protein>
<dbReference type="Gene3D" id="2.60.40.3940">
    <property type="match status" value="1"/>
</dbReference>
<evidence type="ECO:0000259" key="3">
    <source>
        <dbReference type="Pfam" id="PF21882"/>
    </source>
</evidence>
<evidence type="ECO:0000256" key="1">
    <source>
        <dbReference type="SAM" id="MobiDB-lite"/>
    </source>
</evidence>
<dbReference type="InterPro" id="IPR054075">
    <property type="entry name" value="Gp53-like_C"/>
</dbReference>
<dbReference type="Pfam" id="PF12571">
    <property type="entry name" value="Phage_tail_fib"/>
    <property type="match status" value="1"/>
</dbReference>
<dbReference type="Gene3D" id="6.20.70.20">
    <property type="match status" value="1"/>
</dbReference>
<feature type="compositionally biased region" description="Polar residues" evidence="1">
    <location>
        <begin position="179"/>
        <end position="188"/>
    </location>
</feature>
<evidence type="ECO:0008006" key="5">
    <source>
        <dbReference type="Google" id="ProtNLM"/>
    </source>
</evidence>
<comment type="caution">
    <text evidence="4">The sequence shown here is derived from an EMBL/GenBank/DDBJ whole genome shotgun (WGS) entry which is preliminary data.</text>
</comment>
<reference evidence="4" key="1">
    <citation type="submission" date="2019-09" db="EMBL/GenBank/DDBJ databases">
        <authorList>
            <consortium name="PulseNet: The National Subtyping Network for Foodborne Disease Surveillance"/>
            <person name="Tarr C.L."/>
            <person name="Trees E."/>
            <person name="Katz L.S."/>
            <person name="Carleton-Romer H.A."/>
            <person name="Stroika S."/>
            <person name="Kucerova Z."/>
            <person name="Roache K.F."/>
            <person name="Sabol A.L."/>
            <person name="Besser J."/>
            <person name="Gerner-Smidt P."/>
        </authorList>
    </citation>
    <scope>NUCLEOTIDE SEQUENCE</scope>
    <source>
        <strain evidence="4">PNUSAS096274</strain>
    </source>
</reference>
<dbReference type="AlphaFoldDB" id="A0A5T6EZM4"/>
<dbReference type="EMBL" id="AAKGJT010000022">
    <property type="protein sequence ID" value="ECR5009595.1"/>
    <property type="molecule type" value="Genomic_DNA"/>
</dbReference>
<dbReference type="Pfam" id="PF21882">
    <property type="entry name" value="Gp53-like_C"/>
    <property type="match status" value="1"/>
</dbReference>
<feature type="region of interest" description="Disordered" evidence="1">
    <location>
        <begin position="174"/>
        <end position="202"/>
    </location>
</feature>
<dbReference type="PANTHER" id="PTHR35191:SF1">
    <property type="entry name" value="PROPHAGE SIDE TAIL FIBER PROTEIN HOMOLOG STFQ-RELATED"/>
    <property type="match status" value="1"/>
</dbReference>
<gene>
    <name evidence="4" type="ORF">F1H76_19940</name>
</gene>
<evidence type="ECO:0000313" key="4">
    <source>
        <dbReference type="EMBL" id="ECR5009595.1"/>
    </source>
</evidence>
<accession>A0A5T6EZM4</accession>
<feature type="domain" description="Putative tail fiber protein gp53-like C-terminal" evidence="3">
    <location>
        <begin position="522"/>
        <end position="602"/>
    </location>
</feature>
<proteinExistence type="predicted"/>
<organism evidence="4">
    <name type="scientific">Salmonella enterica</name>
    <name type="common">Salmonella choleraesuis</name>
    <dbReference type="NCBI Taxonomy" id="28901"/>
    <lineage>
        <taxon>Bacteria</taxon>
        <taxon>Pseudomonadati</taxon>
        <taxon>Pseudomonadota</taxon>
        <taxon>Gammaproteobacteria</taxon>
        <taxon>Enterobacterales</taxon>
        <taxon>Enterobacteriaceae</taxon>
        <taxon>Salmonella</taxon>
    </lineage>
</organism>
<dbReference type="RefSeq" id="WP_023972201.1">
    <property type="nucleotide sequence ID" value="NZ_JBHZFN020000013.1"/>
</dbReference>
<name>A0A5T6EZM4_SALER</name>
<dbReference type="PANTHER" id="PTHR35191">
    <property type="entry name" value="PROPHAGE SIDE TAIL FIBER PROTEIN HOMOLOG STFQ-RELATED"/>
    <property type="match status" value="1"/>
</dbReference>